<evidence type="ECO:0000256" key="2">
    <source>
        <dbReference type="ARBA" id="ARBA00023125"/>
    </source>
</evidence>
<dbReference type="AlphaFoldDB" id="A0A8J3M470"/>
<proteinExistence type="inferred from homology"/>
<feature type="domain" description="HTH marR-type" evidence="5">
    <location>
        <begin position="22"/>
        <end position="80"/>
    </location>
</feature>
<dbReference type="Pfam" id="PF12802">
    <property type="entry name" value="MarR_2"/>
    <property type="match status" value="1"/>
</dbReference>
<evidence type="ECO:0000256" key="4">
    <source>
        <dbReference type="PIRNR" id="PIRNR006707"/>
    </source>
</evidence>
<reference evidence="6" key="2">
    <citation type="submission" date="2020-09" db="EMBL/GenBank/DDBJ databases">
        <authorList>
            <person name="Sun Q."/>
            <person name="Kim S."/>
        </authorList>
    </citation>
    <scope>NUCLEOTIDE SEQUENCE</scope>
    <source>
        <strain evidence="6">KCTC 42650</strain>
    </source>
</reference>
<dbReference type="PANTHER" id="PTHR38465:SF1">
    <property type="entry name" value="HTH-TYPE TRANSCRIPTIONAL REGULATOR MJ1563-RELATED"/>
    <property type="match status" value="1"/>
</dbReference>
<sequence length="178" mass="20014">MHLTPAMTDFILHWGDMGSRWGVSRSVAQVHALLHLSPEPLTAEEICETLELARSNVSTALKELQGWKLVTVSRELGERRDRFTSVRDLFDLVTTVIEARREREFLPTLNALQRVALEAEGDRTPAPVKARIIATLDMMQLFDRWYSDVTRLPRPVQLTALKLGAKVGKLVGKGKKSA</sequence>
<dbReference type="GO" id="GO:0003677">
    <property type="term" value="F:DNA binding"/>
    <property type="evidence" value="ECO:0007669"/>
    <property type="project" value="UniProtKB-UniRule"/>
</dbReference>
<organism evidence="6 7">
    <name type="scientific">Seohaeicola zhoushanensis</name>
    <dbReference type="NCBI Taxonomy" id="1569283"/>
    <lineage>
        <taxon>Bacteria</taxon>
        <taxon>Pseudomonadati</taxon>
        <taxon>Pseudomonadota</taxon>
        <taxon>Alphaproteobacteria</taxon>
        <taxon>Rhodobacterales</taxon>
        <taxon>Roseobacteraceae</taxon>
        <taxon>Seohaeicola</taxon>
    </lineage>
</organism>
<dbReference type="InterPro" id="IPR036388">
    <property type="entry name" value="WH-like_DNA-bd_sf"/>
</dbReference>
<accession>A0A8J3M470</accession>
<keyword evidence="1 4" id="KW-0805">Transcription regulation</keyword>
<protein>
    <recommendedName>
        <fullName evidence="4">HTH-type transcriptional regulator</fullName>
    </recommendedName>
</protein>
<evidence type="ECO:0000313" key="6">
    <source>
        <dbReference type="EMBL" id="GHF37519.1"/>
    </source>
</evidence>
<dbReference type="PIRSF" id="PIRSF006707">
    <property type="entry name" value="MJ1563"/>
    <property type="match status" value="1"/>
</dbReference>
<dbReference type="InterPro" id="IPR036390">
    <property type="entry name" value="WH_DNA-bd_sf"/>
</dbReference>
<evidence type="ECO:0000313" key="7">
    <source>
        <dbReference type="Proteomes" id="UP000626220"/>
    </source>
</evidence>
<dbReference type="GO" id="GO:0003700">
    <property type="term" value="F:DNA-binding transcription factor activity"/>
    <property type="evidence" value="ECO:0007669"/>
    <property type="project" value="InterPro"/>
</dbReference>
<name>A0A8J3M470_9RHOB</name>
<comment type="caution">
    <text evidence="6">The sequence shown here is derived from an EMBL/GenBank/DDBJ whole genome shotgun (WGS) entry which is preliminary data.</text>
</comment>
<dbReference type="EMBL" id="BNCJ01000001">
    <property type="protein sequence ID" value="GHF37519.1"/>
    <property type="molecule type" value="Genomic_DNA"/>
</dbReference>
<dbReference type="Proteomes" id="UP000626220">
    <property type="component" value="Unassembled WGS sequence"/>
</dbReference>
<evidence type="ECO:0000259" key="5">
    <source>
        <dbReference type="Pfam" id="PF12802"/>
    </source>
</evidence>
<gene>
    <name evidence="6" type="ORF">GCM10017056_06800</name>
</gene>
<evidence type="ECO:0000256" key="1">
    <source>
        <dbReference type="ARBA" id="ARBA00023015"/>
    </source>
</evidence>
<dbReference type="InterPro" id="IPR026282">
    <property type="entry name" value="MJ1563"/>
</dbReference>
<dbReference type="PANTHER" id="PTHR38465">
    <property type="entry name" value="HTH-TYPE TRANSCRIPTIONAL REGULATOR MJ1563-RELATED"/>
    <property type="match status" value="1"/>
</dbReference>
<keyword evidence="2 4" id="KW-0238">DNA-binding</keyword>
<reference evidence="6" key="1">
    <citation type="journal article" date="2014" name="Int. J. Syst. Evol. Microbiol.">
        <title>Complete genome sequence of Corynebacterium casei LMG S-19264T (=DSM 44701T), isolated from a smear-ripened cheese.</title>
        <authorList>
            <consortium name="US DOE Joint Genome Institute (JGI-PGF)"/>
            <person name="Walter F."/>
            <person name="Albersmeier A."/>
            <person name="Kalinowski J."/>
            <person name="Ruckert C."/>
        </authorList>
    </citation>
    <scope>NUCLEOTIDE SEQUENCE</scope>
    <source>
        <strain evidence="6">KCTC 42650</strain>
    </source>
</reference>
<dbReference type="CDD" id="cd00090">
    <property type="entry name" value="HTH_ARSR"/>
    <property type="match status" value="1"/>
</dbReference>
<dbReference type="Gene3D" id="1.10.10.10">
    <property type="entry name" value="Winged helix-like DNA-binding domain superfamily/Winged helix DNA-binding domain"/>
    <property type="match status" value="1"/>
</dbReference>
<keyword evidence="3 4" id="KW-0804">Transcription</keyword>
<dbReference type="InterPro" id="IPR011991">
    <property type="entry name" value="ArsR-like_HTH"/>
</dbReference>
<keyword evidence="7" id="KW-1185">Reference proteome</keyword>
<dbReference type="InterPro" id="IPR000835">
    <property type="entry name" value="HTH_MarR-typ"/>
</dbReference>
<dbReference type="RefSeq" id="WP_229863873.1">
    <property type="nucleotide sequence ID" value="NZ_BNCJ01000001.1"/>
</dbReference>
<dbReference type="SUPFAM" id="SSF46785">
    <property type="entry name" value="Winged helix' DNA-binding domain"/>
    <property type="match status" value="1"/>
</dbReference>
<dbReference type="InterPro" id="IPR052362">
    <property type="entry name" value="HTH-GbsR_regulator"/>
</dbReference>
<evidence type="ECO:0000256" key="3">
    <source>
        <dbReference type="ARBA" id="ARBA00023163"/>
    </source>
</evidence>
<comment type="similarity">
    <text evidence="4">Belongs to the GbsR family.</text>
</comment>